<evidence type="ECO:0000256" key="4">
    <source>
        <dbReference type="ARBA" id="ARBA00022786"/>
    </source>
</evidence>
<feature type="compositionally biased region" description="Polar residues" evidence="7">
    <location>
        <begin position="245"/>
        <end position="255"/>
    </location>
</feature>
<evidence type="ECO:0000256" key="5">
    <source>
        <dbReference type="ARBA" id="ARBA00022833"/>
    </source>
</evidence>
<keyword evidence="8" id="KW-1133">Transmembrane helix</keyword>
<sequence>MTDFADPQIGLRRRHQAGLFQPSESIDEGISSNDNNNNDDNDDDDDDETLGDTTTNPVEENVDTGGTAPRRDDDATTIRPPQQPTVVGTGIPLAEPILPRANNNHGLGGGSSNVTISRWYSFLSTILMVLAIVIAPPSSVSPLSSSVVVGHSHQTGNLSSKLAIDEASQGMPNGKSGGGATTSAGENRQRGKEDQKVLLLESDSDDWTTWMLSYLKLSWQEASLDEISVQNRGEAREGSNDRNNEIQGNNQSTSKPWWARFGKPQTIDSRSDLLADEKYSRYQSFVERTAEWTPIVVRDFFREARYQRYVLWVDPSLLHPTSTTTTDIIDKVLKSTLRLLTIANFMLSMTYLLHSAVAVFFLGPQHPQQGYTSNTRNNVVPNQQQNLPPGMVVDWSPSSTGARERMGGFLVFKLLLISAVVAPDTLDLLILLTWYTWLSCLRSLDHLAHTTTTHLVALGHSPRNGAVQLLFLVLGCDIVAAASCVALFHAAGLDMVLLLTCDCALLAADVLSHILKFLQCVLDDLHVSSIRGMEARQLELHTALRSNGEENVQQLHDAESSADIDLSPEATNNGEGIYQRRPSSMTNVEVQQESRRLDRRMEALELAHSKRLAILDSVVFSLDLICHLLTIAHFCHIWSLHGVQFTLIDGVLALHLHSAVSTACKKIAQRRNVHSIARHLQGYFPNATDEELKKASTAGDVCCICLGTMTSGGHVKKVKCGHLYHTHCLREIVERAQSLHAAKCPLCRASLMDGGSATYQENNGLGQRDPLGAGTPPQQVQPNPTPTNNVDMQMQRGQAGDERALFRFSTETLLPAWLPVPAFSFEVVRRPPSGVQVPPPAPITRQADAVQLAAEESQPAENMDVANATTPAANATGNPQQQQQDATETTFLRRLLLLAGAVPMSPEEEARALAQLVDMFPQYERSDLLRELRGRGSAEAVAEAILVGVFSGVPRGE</sequence>
<dbReference type="EMBL" id="JAGRRH010000009">
    <property type="protein sequence ID" value="KAG7364308.1"/>
    <property type="molecule type" value="Genomic_DNA"/>
</dbReference>
<dbReference type="GO" id="GO:0008270">
    <property type="term" value="F:zinc ion binding"/>
    <property type="evidence" value="ECO:0007669"/>
    <property type="project" value="UniProtKB-KW"/>
</dbReference>
<proteinExistence type="predicted"/>
<evidence type="ECO:0000256" key="8">
    <source>
        <dbReference type="SAM" id="Phobius"/>
    </source>
</evidence>
<dbReference type="AlphaFoldDB" id="A0A9K3LMA4"/>
<evidence type="ECO:0000259" key="9">
    <source>
        <dbReference type="PROSITE" id="PS50089"/>
    </source>
</evidence>
<feature type="region of interest" description="Disordered" evidence="7">
    <location>
        <begin position="1"/>
        <end position="90"/>
    </location>
</feature>
<feature type="compositionally biased region" description="Low complexity" evidence="7">
    <location>
        <begin position="775"/>
        <end position="786"/>
    </location>
</feature>
<keyword evidence="11" id="KW-1185">Reference proteome</keyword>
<evidence type="ECO:0000256" key="6">
    <source>
        <dbReference type="PROSITE-ProRule" id="PRU00175"/>
    </source>
</evidence>
<keyword evidence="3 6" id="KW-0863">Zinc-finger</keyword>
<evidence type="ECO:0000256" key="1">
    <source>
        <dbReference type="ARBA" id="ARBA00022679"/>
    </source>
</evidence>
<dbReference type="GO" id="GO:0061630">
    <property type="term" value="F:ubiquitin protein ligase activity"/>
    <property type="evidence" value="ECO:0007669"/>
    <property type="project" value="TreeGrafter"/>
</dbReference>
<keyword evidence="4" id="KW-0833">Ubl conjugation pathway</keyword>
<evidence type="ECO:0000313" key="10">
    <source>
        <dbReference type="EMBL" id="KAG7364308.1"/>
    </source>
</evidence>
<name>A0A9K3LMA4_9STRA</name>
<feature type="transmembrane region" description="Helical" evidence="8">
    <location>
        <begin position="466"/>
        <end position="488"/>
    </location>
</feature>
<dbReference type="PANTHER" id="PTHR15067">
    <property type="entry name" value="E3 UBIQUITIN-PROTEIN LIGASE RNF8"/>
    <property type="match status" value="1"/>
</dbReference>
<dbReference type="GO" id="GO:0005829">
    <property type="term" value="C:cytosol"/>
    <property type="evidence" value="ECO:0007669"/>
    <property type="project" value="TreeGrafter"/>
</dbReference>
<feature type="region of interest" description="Disordered" evidence="7">
    <location>
        <begin position="758"/>
        <end position="786"/>
    </location>
</feature>
<keyword evidence="2" id="KW-0479">Metal-binding</keyword>
<feature type="region of interest" description="Disordered" evidence="7">
    <location>
        <begin position="230"/>
        <end position="255"/>
    </location>
</feature>
<dbReference type="SMART" id="SM00184">
    <property type="entry name" value="RING"/>
    <property type="match status" value="1"/>
</dbReference>
<feature type="region of interest" description="Disordered" evidence="7">
    <location>
        <begin position="167"/>
        <end position="193"/>
    </location>
</feature>
<feature type="transmembrane region" description="Helical" evidence="8">
    <location>
        <begin position="339"/>
        <end position="362"/>
    </location>
</feature>
<reference evidence="10" key="1">
    <citation type="journal article" date="2021" name="Sci. Rep.">
        <title>Diploid genomic architecture of Nitzschia inconspicua, an elite biomass production diatom.</title>
        <authorList>
            <person name="Oliver A."/>
            <person name="Podell S."/>
            <person name="Pinowska A."/>
            <person name="Traller J.C."/>
            <person name="Smith S.R."/>
            <person name="McClure R."/>
            <person name="Beliaev A."/>
            <person name="Bohutskyi P."/>
            <person name="Hill E.A."/>
            <person name="Rabines A."/>
            <person name="Zheng H."/>
            <person name="Allen L.Z."/>
            <person name="Kuo A."/>
            <person name="Grigoriev I.V."/>
            <person name="Allen A.E."/>
            <person name="Hazlebeck D."/>
            <person name="Allen E.E."/>
        </authorList>
    </citation>
    <scope>NUCLEOTIDE SEQUENCE</scope>
    <source>
        <strain evidence="10">Hildebrandi</strain>
    </source>
</reference>
<keyword evidence="8" id="KW-0812">Transmembrane</keyword>
<keyword evidence="1" id="KW-0808">Transferase</keyword>
<reference evidence="10" key="2">
    <citation type="submission" date="2021-04" db="EMBL/GenBank/DDBJ databases">
        <authorList>
            <person name="Podell S."/>
        </authorList>
    </citation>
    <scope>NUCLEOTIDE SEQUENCE</scope>
    <source>
        <strain evidence="10">Hildebrandi</strain>
    </source>
</reference>
<evidence type="ECO:0000256" key="2">
    <source>
        <dbReference type="ARBA" id="ARBA00022723"/>
    </source>
</evidence>
<dbReference type="Pfam" id="PF13639">
    <property type="entry name" value="zf-RING_2"/>
    <property type="match status" value="1"/>
</dbReference>
<dbReference type="PROSITE" id="PS50089">
    <property type="entry name" value="ZF_RING_2"/>
    <property type="match status" value="1"/>
</dbReference>
<keyword evidence="8" id="KW-0472">Membrane</keyword>
<dbReference type="OrthoDB" id="8062037at2759"/>
<comment type="caution">
    <text evidence="10">The sequence shown here is derived from an EMBL/GenBank/DDBJ whole genome shotgun (WGS) entry which is preliminary data.</text>
</comment>
<dbReference type="InterPro" id="IPR001841">
    <property type="entry name" value="Znf_RING"/>
</dbReference>
<accession>A0A9K3LMA4</accession>
<evidence type="ECO:0000313" key="11">
    <source>
        <dbReference type="Proteomes" id="UP000693970"/>
    </source>
</evidence>
<dbReference type="Proteomes" id="UP000693970">
    <property type="component" value="Unassembled WGS sequence"/>
</dbReference>
<evidence type="ECO:0000256" key="7">
    <source>
        <dbReference type="SAM" id="MobiDB-lite"/>
    </source>
</evidence>
<gene>
    <name evidence="10" type="ORF">IV203_037510</name>
</gene>
<feature type="domain" description="RING-type" evidence="9">
    <location>
        <begin position="702"/>
        <end position="748"/>
    </location>
</feature>
<organism evidence="10 11">
    <name type="scientific">Nitzschia inconspicua</name>
    <dbReference type="NCBI Taxonomy" id="303405"/>
    <lineage>
        <taxon>Eukaryota</taxon>
        <taxon>Sar</taxon>
        <taxon>Stramenopiles</taxon>
        <taxon>Ochrophyta</taxon>
        <taxon>Bacillariophyta</taxon>
        <taxon>Bacillariophyceae</taxon>
        <taxon>Bacillariophycidae</taxon>
        <taxon>Bacillariales</taxon>
        <taxon>Bacillariaceae</taxon>
        <taxon>Nitzschia</taxon>
    </lineage>
</organism>
<dbReference type="GO" id="GO:0016567">
    <property type="term" value="P:protein ubiquitination"/>
    <property type="evidence" value="ECO:0007669"/>
    <property type="project" value="TreeGrafter"/>
</dbReference>
<evidence type="ECO:0000256" key="3">
    <source>
        <dbReference type="ARBA" id="ARBA00022771"/>
    </source>
</evidence>
<protein>
    <submittedName>
        <fullName evidence="10">Ring finger domain containing protein</fullName>
    </submittedName>
</protein>
<dbReference type="GO" id="GO:0006511">
    <property type="term" value="P:ubiquitin-dependent protein catabolic process"/>
    <property type="evidence" value="ECO:0007669"/>
    <property type="project" value="TreeGrafter"/>
</dbReference>
<keyword evidence="5" id="KW-0862">Zinc</keyword>
<feature type="compositionally biased region" description="Basic and acidic residues" evidence="7">
    <location>
        <begin position="233"/>
        <end position="244"/>
    </location>
</feature>
<dbReference type="GO" id="GO:0000151">
    <property type="term" value="C:ubiquitin ligase complex"/>
    <property type="evidence" value="ECO:0007669"/>
    <property type="project" value="TreeGrafter"/>
</dbReference>
<dbReference type="PANTHER" id="PTHR15067:SF4">
    <property type="entry name" value="E3 UBIQUITIN-PROTEIN LIGASE RNF8"/>
    <property type="match status" value="1"/>
</dbReference>
<feature type="compositionally biased region" description="Acidic residues" evidence="7">
    <location>
        <begin position="37"/>
        <end position="50"/>
    </location>
</feature>